<dbReference type="Gene3D" id="1.25.10.10">
    <property type="entry name" value="Leucine-rich Repeat Variant"/>
    <property type="match status" value="1"/>
</dbReference>
<dbReference type="OrthoDB" id="435593at2759"/>
<organism evidence="2 3">
    <name type="scientific">Kluyveromyces dobzhanskii CBS 2104</name>
    <dbReference type="NCBI Taxonomy" id="1427455"/>
    <lineage>
        <taxon>Eukaryota</taxon>
        <taxon>Fungi</taxon>
        <taxon>Dikarya</taxon>
        <taxon>Ascomycota</taxon>
        <taxon>Saccharomycotina</taxon>
        <taxon>Saccharomycetes</taxon>
        <taxon>Saccharomycetales</taxon>
        <taxon>Saccharomycetaceae</taxon>
        <taxon>Kluyveromyces</taxon>
    </lineage>
</organism>
<protein>
    <submittedName>
        <fullName evidence="2">WGS project CCBQ000000000 data, contig 00017</fullName>
    </submittedName>
</protein>
<sequence length="961" mass="110877">MSYHVADIKSALICTQSASEQDKKIQALQFLEQFQKSIEAWQICFEVLSKHEADNLQLQMFACQTLVNKVTYDLDQVNAELDTFKQKLFEFIAMYEEKIIVTQLNVALARFTIQYLEWRNPLVEIINTLNSLPGKLLLFLKILPEETLDIKSTPLSQDEFESRTHELIDNIGEDVLKFLISCLDKVGTNGITASKIIACFASWCYEFPIEQVLQVTPLTNTVFQVLHTSFETDPDSFEAAVECLCVLLRETRDVGNDTIIHALYEQLMALQQKLLPINNISDWEEYEEVMDALTRLFVEAGEAWCVFLARNPAVFKPLVEVILVLTCKNTDLDIVSYTFPFWFNLRQMLVLQRYSQQRKEYEQIFTNLINGLVIHLHYPETVFDNKEEEDKFKDFRYNIGDVLKSCAAVLGSTTALQQPYVLIDDYLQKENSGTPWQPLEAALFAVRTMAHEISHSENVVLPQLFKRLCMHPLNHPKLVYSTILVFSRYTEWTSKHEDLLEIQLNYIFNGFEAGQSDHDLSVAASNALMYFCQDCSSLLVNFCDQLVDFIWKIESSVDKYSMFEMCQGLSSVINCQDSMKIGAVFDKFTSEHNKRFDIIIQQFILNPSDSDLSAKVAHYIDLLYAILEHMVPKLEFPEQGVQEPLISTISEHIVKLVKLLDTYAISNAIIVDRTMKFFRRVFEKYHLFTQPVLATVTEFVAKGYSTSGLGAYLWFSGSVIYVYGDDEYYSIDTQVKEAVWQFACQQCSTFFNNFRSMQALDTFFEMVHDFFIMCNDLLMFFPEHMMNTPMLISSLIQWDLESLPKLDNFEAYMTLIRFLDDLSSWGFKTPPISVTSITEVPDTWRQTILEQLVSKSGSDIVTVLINGLVTNFDSRGHQEIISLIVKIFRLATENNNNDPSVCIDWLNLALSKMGTIEPNERSKLMSAGSALVQRDYRRCRGNIKDFIDWYLRKHISSRMYS</sequence>
<dbReference type="AlphaFoldDB" id="A0A0A8L6F4"/>
<dbReference type="Proteomes" id="UP000031516">
    <property type="component" value="Unassembled WGS sequence"/>
</dbReference>
<keyword evidence="3" id="KW-1185">Reference proteome</keyword>
<dbReference type="InterPro" id="IPR058537">
    <property type="entry name" value="TPR_TNPO3_IPO13_4th"/>
</dbReference>
<dbReference type="InterPro" id="IPR051345">
    <property type="entry name" value="Importin_beta-like_NTR"/>
</dbReference>
<dbReference type="InterPro" id="IPR013598">
    <property type="entry name" value="Exportin-1/Importin-b-like"/>
</dbReference>
<dbReference type="Pfam" id="PF24139">
    <property type="entry name" value="TPR_TNPO3_IPO13_4th"/>
    <property type="match status" value="1"/>
</dbReference>
<dbReference type="SMART" id="SM00913">
    <property type="entry name" value="IBN_N"/>
    <property type="match status" value="1"/>
</dbReference>
<reference evidence="2 3" key="1">
    <citation type="submission" date="2014-03" db="EMBL/GenBank/DDBJ databases">
        <title>The genome of Kluyveromyces dobzhanskii.</title>
        <authorList>
            <person name="Nystedt B."/>
            <person name="Astrom S."/>
        </authorList>
    </citation>
    <scope>NUCLEOTIDE SEQUENCE [LARGE SCALE GENOMIC DNA]</scope>
    <source>
        <strain evidence="2 3">CBS 2104</strain>
    </source>
</reference>
<evidence type="ECO:0000259" key="1">
    <source>
        <dbReference type="SMART" id="SM00913"/>
    </source>
</evidence>
<dbReference type="InterPro" id="IPR001494">
    <property type="entry name" value="Importin-beta_N"/>
</dbReference>
<dbReference type="Pfam" id="PF03810">
    <property type="entry name" value="IBN_N"/>
    <property type="match status" value="1"/>
</dbReference>
<dbReference type="GO" id="GO:0005737">
    <property type="term" value="C:cytoplasm"/>
    <property type="evidence" value="ECO:0007669"/>
    <property type="project" value="TreeGrafter"/>
</dbReference>
<dbReference type="PANTHER" id="PTHR12363:SF53">
    <property type="entry name" value="MRNA TRANSPORT REGULATOR MTR10"/>
    <property type="match status" value="1"/>
</dbReference>
<dbReference type="InterPro" id="IPR057941">
    <property type="entry name" value="TPR_TNPO3_IPO13_2nd"/>
</dbReference>
<comment type="caution">
    <text evidence="2">The sequence shown here is derived from an EMBL/GenBank/DDBJ whole genome shotgun (WGS) entry which is preliminary data.</text>
</comment>
<dbReference type="SUPFAM" id="SSF48371">
    <property type="entry name" value="ARM repeat"/>
    <property type="match status" value="1"/>
</dbReference>
<dbReference type="Pfam" id="PF24140">
    <property type="entry name" value="TPR_TNPO3_IPO13_3rd"/>
    <property type="match status" value="1"/>
</dbReference>
<dbReference type="InterPro" id="IPR011989">
    <property type="entry name" value="ARM-like"/>
</dbReference>
<dbReference type="Pfam" id="PF08389">
    <property type="entry name" value="Xpo1"/>
    <property type="match status" value="1"/>
</dbReference>
<dbReference type="GO" id="GO:0031267">
    <property type="term" value="F:small GTPase binding"/>
    <property type="evidence" value="ECO:0007669"/>
    <property type="project" value="InterPro"/>
</dbReference>
<accession>A0A0A8L6F4</accession>
<gene>
    <name evidence="2" type="ORF">KLDO_g2752</name>
</gene>
<dbReference type="Pfam" id="PF24138">
    <property type="entry name" value="TPR_TNPO3_IPO13_2nd"/>
    <property type="match status" value="1"/>
</dbReference>
<dbReference type="GO" id="GO:0006606">
    <property type="term" value="P:protein import into nucleus"/>
    <property type="evidence" value="ECO:0007669"/>
    <property type="project" value="TreeGrafter"/>
</dbReference>
<dbReference type="PANTHER" id="PTHR12363">
    <property type="entry name" value="TRANSPORTIN 3 AND IMPORTIN 13"/>
    <property type="match status" value="1"/>
</dbReference>
<dbReference type="EMBL" id="CCBQ010000038">
    <property type="protein sequence ID" value="CDO94488.1"/>
    <property type="molecule type" value="Genomic_DNA"/>
</dbReference>
<dbReference type="InterPro" id="IPR057942">
    <property type="entry name" value="TPR_TNPO3_IPO13_3rd"/>
</dbReference>
<name>A0A0A8L6F4_9SACH</name>
<evidence type="ECO:0000313" key="3">
    <source>
        <dbReference type="Proteomes" id="UP000031516"/>
    </source>
</evidence>
<evidence type="ECO:0000313" key="2">
    <source>
        <dbReference type="EMBL" id="CDO94488.1"/>
    </source>
</evidence>
<feature type="domain" description="Importin N-terminal" evidence="1">
    <location>
        <begin position="27"/>
        <end position="94"/>
    </location>
</feature>
<proteinExistence type="predicted"/>
<dbReference type="GO" id="GO:0005634">
    <property type="term" value="C:nucleus"/>
    <property type="evidence" value="ECO:0007669"/>
    <property type="project" value="UniProtKB-ARBA"/>
</dbReference>
<dbReference type="InterPro" id="IPR016024">
    <property type="entry name" value="ARM-type_fold"/>
</dbReference>